<evidence type="ECO:0000259" key="2">
    <source>
        <dbReference type="SMART" id="SM00922"/>
    </source>
</evidence>
<dbReference type="InterPro" id="IPR013341">
    <property type="entry name" value="Mandelate_racemase_N_dom"/>
</dbReference>
<gene>
    <name evidence="3" type="ORF">NYR54_16895</name>
</gene>
<dbReference type="SMART" id="SM00922">
    <property type="entry name" value="MR_MLE"/>
    <property type="match status" value="1"/>
</dbReference>
<dbReference type="InterPro" id="IPR029017">
    <property type="entry name" value="Enolase-like_N"/>
</dbReference>
<evidence type="ECO:0000256" key="1">
    <source>
        <dbReference type="ARBA" id="ARBA00023239"/>
    </source>
</evidence>
<keyword evidence="1" id="KW-0456">Lyase</keyword>
<dbReference type="Gene3D" id="3.30.390.10">
    <property type="entry name" value="Enolase-like, N-terminal domain"/>
    <property type="match status" value="1"/>
</dbReference>
<dbReference type="PANTHER" id="PTHR48080:SF2">
    <property type="entry name" value="D-GALACTONATE DEHYDRATASE"/>
    <property type="match status" value="1"/>
</dbReference>
<keyword evidence="4" id="KW-1185">Reference proteome</keyword>
<feature type="domain" description="Mandelate racemase/muconate lactonizing enzyme C-terminal" evidence="2">
    <location>
        <begin position="167"/>
        <end position="261"/>
    </location>
</feature>
<dbReference type="InterPro" id="IPR018110">
    <property type="entry name" value="Mandel_Rmase/mucon_lact_enz_CS"/>
</dbReference>
<proteinExistence type="predicted"/>
<evidence type="ECO:0000313" key="3">
    <source>
        <dbReference type="EMBL" id="MCT8991946.1"/>
    </source>
</evidence>
<dbReference type="SFLD" id="SFLDG00179">
    <property type="entry name" value="mandelate_racemase"/>
    <property type="match status" value="1"/>
</dbReference>
<dbReference type="InterPro" id="IPR036849">
    <property type="entry name" value="Enolase-like_C_sf"/>
</dbReference>
<name>A0A9X2XBY5_9HYPH</name>
<accession>A0A9X2XBY5</accession>
<dbReference type="Pfam" id="PF13378">
    <property type="entry name" value="MR_MLE_C"/>
    <property type="match status" value="1"/>
</dbReference>
<dbReference type="InterPro" id="IPR029065">
    <property type="entry name" value="Enolase_C-like"/>
</dbReference>
<dbReference type="SUPFAM" id="SSF51604">
    <property type="entry name" value="Enolase C-terminal domain-like"/>
    <property type="match status" value="1"/>
</dbReference>
<dbReference type="EMBL" id="JAODNV010000021">
    <property type="protein sequence ID" value="MCT8991946.1"/>
    <property type="molecule type" value="Genomic_DNA"/>
</dbReference>
<dbReference type="GO" id="GO:0016829">
    <property type="term" value="F:lyase activity"/>
    <property type="evidence" value="ECO:0007669"/>
    <property type="project" value="UniProtKB-KW"/>
</dbReference>
<dbReference type="RefSeq" id="WP_261516888.1">
    <property type="nucleotide sequence ID" value="NZ_JAODNV010000021.1"/>
</dbReference>
<dbReference type="SFLD" id="SFLDS00001">
    <property type="entry name" value="Enolase"/>
    <property type="match status" value="1"/>
</dbReference>
<organism evidence="3 4">
    <name type="scientific">Chelativorans petroleitrophicus</name>
    <dbReference type="NCBI Taxonomy" id="2975484"/>
    <lineage>
        <taxon>Bacteria</taxon>
        <taxon>Pseudomonadati</taxon>
        <taxon>Pseudomonadota</taxon>
        <taxon>Alphaproteobacteria</taxon>
        <taxon>Hyphomicrobiales</taxon>
        <taxon>Phyllobacteriaceae</taxon>
        <taxon>Chelativorans</taxon>
    </lineage>
</organism>
<evidence type="ECO:0000313" key="4">
    <source>
        <dbReference type="Proteomes" id="UP001149009"/>
    </source>
</evidence>
<dbReference type="Pfam" id="PF02746">
    <property type="entry name" value="MR_MLE_N"/>
    <property type="match status" value="1"/>
</dbReference>
<protein>
    <submittedName>
        <fullName evidence="3">Mandelate racemase/muconate lactonizing enzyme family protein</fullName>
    </submittedName>
</protein>
<dbReference type="Proteomes" id="UP001149009">
    <property type="component" value="Unassembled WGS sequence"/>
</dbReference>
<dbReference type="PROSITE" id="PS00909">
    <property type="entry name" value="MR_MLE_2"/>
    <property type="match status" value="1"/>
</dbReference>
<dbReference type="CDD" id="cd03316">
    <property type="entry name" value="MR_like"/>
    <property type="match status" value="1"/>
</dbReference>
<dbReference type="Gene3D" id="3.20.20.120">
    <property type="entry name" value="Enolase-like C-terminal domain"/>
    <property type="match status" value="1"/>
</dbReference>
<dbReference type="GO" id="GO:0009063">
    <property type="term" value="P:amino acid catabolic process"/>
    <property type="evidence" value="ECO:0007669"/>
    <property type="project" value="InterPro"/>
</dbReference>
<dbReference type="SUPFAM" id="SSF54826">
    <property type="entry name" value="Enolase N-terminal domain-like"/>
    <property type="match status" value="1"/>
</dbReference>
<dbReference type="GO" id="GO:0000287">
    <property type="term" value="F:magnesium ion binding"/>
    <property type="evidence" value="ECO:0007669"/>
    <property type="project" value="UniProtKB-ARBA"/>
</dbReference>
<dbReference type="PANTHER" id="PTHR48080">
    <property type="entry name" value="D-GALACTONATE DEHYDRATASE-RELATED"/>
    <property type="match status" value="1"/>
</dbReference>
<dbReference type="AlphaFoldDB" id="A0A9X2XBY5"/>
<comment type="caution">
    <text evidence="3">The sequence shown here is derived from an EMBL/GenBank/DDBJ whole genome shotgun (WGS) entry which is preliminary data.</text>
</comment>
<sequence length="388" mass="41945">MNTSVSAAREATGFRTFTVMDGEALVLRAPTPYPIRTAFGTMHDRPAVLIRITDETGTVGWGEVWCNFPSVGAEHRARLINSILLPLLKGRTVENPEAIFAELSSRTRLLALQSGEAGPFAQAIAGVDIALWDIAAKRLGKPLWQVLGGRGAPQVPAYASGINPEAPERVVEAQHARGFRAFKLKVGFSRETDLENAARVRAVIGPDMPFMVDANQAWDLDKAIEMARALEPFAPQWLEEPLAADRPLSEWQTLAQKTTIPLAAGENLRGLSSFDEMVQSNAVGVIQPDLAKWGGVSGCRRAAQRILEAGRRYCPHFLGAGVGLLASAHLLKAAGGDGMLEVDVNDNPLQRELLPPFPEIADGSVKLPSEPGLGIVPREETIARYRTL</sequence>
<dbReference type="InterPro" id="IPR034593">
    <property type="entry name" value="DgoD-like"/>
</dbReference>
<dbReference type="InterPro" id="IPR013342">
    <property type="entry name" value="Mandelate_racemase_C"/>
</dbReference>
<reference evidence="3" key="1">
    <citation type="submission" date="2022-08" db="EMBL/GenBank/DDBJ databases">
        <title>Chelativorans sichuanense sp. nov., a paraffin oil-degrading bacterium isolated from a mixture of oil-based drill cuttings and paddy soil.</title>
        <authorList>
            <person name="Yu J."/>
            <person name="Liu H."/>
            <person name="Chen Q."/>
        </authorList>
    </citation>
    <scope>NUCLEOTIDE SEQUENCE</scope>
    <source>
        <strain evidence="3">SCAU 2101</strain>
    </source>
</reference>